<feature type="signal peptide" evidence="2">
    <location>
        <begin position="1"/>
        <end position="19"/>
    </location>
</feature>
<feature type="chain" id="PRO_5017237584" evidence="2">
    <location>
        <begin position="20"/>
        <end position="344"/>
    </location>
</feature>
<dbReference type="NCBIfam" id="TIGR01730">
    <property type="entry name" value="RND_mfp"/>
    <property type="match status" value="1"/>
</dbReference>
<dbReference type="InterPro" id="IPR058627">
    <property type="entry name" value="MdtA-like_C"/>
</dbReference>
<evidence type="ECO:0000259" key="5">
    <source>
        <dbReference type="Pfam" id="PF25973"/>
    </source>
</evidence>
<accession>A0A396RSM1</accession>
<organism evidence="6 7">
    <name type="scientific">Sphingomonas gilva</name>
    <dbReference type="NCBI Taxonomy" id="2305907"/>
    <lineage>
        <taxon>Bacteria</taxon>
        <taxon>Pseudomonadati</taxon>
        <taxon>Pseudomonadota</taxon>
        <taxon>Alphaproteobacteria</taxon>
        <taxon>Sphingomonadales</taxon>
        <taxon>Sphingomonadaceae</taxon>
        <taxon>Sphingomonas</taxon>
    </lineage>
</organism>
<feature type="domain" description="CzcB-like barrel-sandwich hybrid" evidence="5">
    <location>
        <begin position="63"/>
        <end position="180"/>
    </location>
</feature>
<dbReference type="InterPro" id="IPR058647">
    <property type="entry name" value="BSH_CzcB-like"/>
</dbReference>
<dbReference type="EMBL" id="QWLV01000001">
    <property type="protein sequence ID" value="RHW19359.1"/>
    <property type="molecule type" value="Genomic_DNA"/>
</dbReference>
<dbReference type="Proteomes" id="UP000266693">
    <property type="component" value="Unassembled WGS sequence"/>
</dbReference>
<reference evidence="6 7" key="1">
    <citation type="submission" date="2018-08" db="EMBL/GenBank/DDBJ databases">
        <title>The multiple taxonomic identification of Sphingomonas gilva.</title>
        <authorList>
            <person name="Zhu D."/>
            <person name="Zheng S."/>
        </authorList>
    </citation>
    <scope>NUCLEOTIDE SEQUENCE [LARGE SCALE GENOMIC DNA]</scope>
    <source>
        <strain evidence="6 7">ZDH117</strain>
    </source>
</reference>
<dbReference type="Gene3D" id="2.40.50.100">
    <property type="match status" value="1"/>
</dbReference>
<evidence type="ECO:0000259" key="4">
    <source>
        <dbReference type="Pfam" id="PF25967"/>
    </source>
</evidence>
<dbReference type="PANTHER" id="PTHR30469:SF15">
    <property type="entry name" value="HLYD FAMILY OF SECRETION PROTEINS"/>
    <property type="match status" value="1"/>
</dbReference>
<dbReference type="Gene3D" id="2.40.30.170">
    <property type="match status" value="1"/>
</dbReference>
<dbReference type="GO" id="GO:0015562">
    <property type="term" value="F:efflux transmembrane transporter activity"/>
    <property type="evidence" value="ECO:0007669"/>
    <property type="project" value="TreeGrafter"/>
</dbReference>
<protein>
    <submittedName>
        <fullName evidence="6">Efflux RND transporter periplasmic adaptor subunit</fullName>
    </submittedName>
</protein>
<feature type="domain" description="CusB-like beta-barrel" evidence="3">
    <location>
        <begin position="189"/>
        <end position="259"/>
    </location>
</feature>
<comment type="caution">
    <text evidence="6">The sequence shown here is derived from an EMBL/GenBank/DDBJ whole genome shotgun (WGS) entry which is preliminary data.</text>
</comment>
<gene>
    <name evidence="6" type="ORF">D1610_04455</name>
</gene>
<dbReference type="OrthoDB" id="9806939at2"/>
<name>A0A396RSM1_9SPHN</name>
<dbReference type="RefSeq" id="WP_118862865.1">
    <property type="nucleotide sequence ID" value="NZ_QWLV01000001.1"/>
</dbReference>
<dbReference type="InterPro" id="IPR058792">
    <property type="entry name" value="Beta-barrel_RND_2"/>
</dbReference>
<dbReference type="Pfam" id="PF25954">
    <property type="entry name" value="Beta-barrel_RND_2"/>
    <property type="match status" value="1"/>
</dbReference>
<dbReference type="SUPFAM" id="SSF111369">
    <property type="entry name" value="HlyD-like secretion proteins"/>
    <property type="match status" value="1"/>
</dbReference>
<dbReference type="Gene3D" id="1.10.287.470">
    <property type="entry name" value="Helix hairpin bin"/>
    <property type="match status" value="1"/>
</dbReference>
<sequence>MKRWVVMVAVLAAGCGSNAAPDPEPQPIEVRVARIGSSSSAGEVTAAGAVALRRETALGFTSPGRIARLAVNEGDRVSRGQLLAALDATTTASTLATARAERVRAAREYRRSAALLEQGWVTRQRVDGAEATLRAAEANERSAGFQASNARITAPGPGVVLARLAEPGQVVEAGTPVVVLGEAGSGYVLKLAVPDRDTARLSRGAPAEVAIAALGDEPITGSVIEIAGRADPATGTFMVEIALPADPRLKSGQVGAARIVAGGPADRALAVPPAAVFAPRAGQGFVYVVDPKTRKVAARRVTLGETSDSAIRVTGGVRPGEIVAVSGVDRLAAGQVVRPIGLPR</sequence>
<keyword evidence="2" id="KW-0732">Signal</keyword>
<dbReference type="GO" id="GO:1990281">
    <property type="term" value="C:efflux pump complex"/>
    <property type="evidence" value="ECO:0007669"/>
    <property type="project" value="TreeGrafter"/>
</dbReference>
<evidence type="ECO:0000256" key="1">
    <source>
        <dbReference type="ARBA" id="ARBA00009477"/>
    </source>
</evidence>
<dbReference type="Pfam" id="PF25967">
    <property type="entry name" value="RND-MFP_C"/>
    <property type="match status" value="1"/>
</dbReference>
<keyword evidence="7" id="KW-1185">Reference proteome</keyword>
<evidence type="ECO:0000313" key="7">
    <source>
        <dbReference type="Proteomes" id="UP000266693"/>
    </source>
</evidence>
<evidence type="ECO:0000259" key="3">
    <source>
        <dbReference type="Pfam" id="PF25954"/>
    </source>
</evidence>
<dbReference type="Pfam" id="PF25973">
    <property type="entry name" value="BSH_CzcB"/>
    <property type="match status" value="1"/>
</dbReference>
<dbReference type="PROSITE" id="PS51257">
    <property type="entry name" value="PROKAR_LIPOPROTEIN"/>
    <property type="match status" value="1"/>
</dbReference>
<dbReference type="InterPro" id="IPR006143">
    <property type="entry name" value="RND_pump_MFP"/>
</dbReference>
<evidence type="ECO:0000313" key="6">
    <source>
        <dbReference type="EMBL" id="RHW19359.1"/>
    </source>
</evidence>
<dbReference type="Gene3D" id="2.40.420.20">
    <property type="match status" value="1"/>
</dbReference>
<evidence type="ECO:0000256" key="2">
    <source>
        <dbReference type="SAM" id="SignalP"/>
    </source>
</evidence>
<feature type="domain" description="Multidrug resistance protein MdtA-like C-terminal permuted SH3" evidence="4">
    <location>
        <begin position="268"/>
        <end position="330"/>
    </location>
</feature>
<proteinExistence type="inferred from homology"/>
<dbReference type="AlphaFoldDB" id="A0A396RSM1"/>
<comment type="similarity">
    <text evidence="1">Belongs to the membrane fusion protein (MFP) (TC 8.A.1) family.</text>
</comment>
<dbReference type="PANTHER" id="PTHR30469">
    <property type="entry name" value="MULTIDRUG RESISTANCE PROTEIN MDTA"/>
    <property type="match status" value="1"/>
</dbReference>